<evidence type="ECO:0000313" key="3">
    <source>
        <dbReference type="EMBL" id="KCV72720.1"/>
    </source>
</evidence>
<evidence type="ECO:0000256" key="2">
    <source>
        <dbReference type="SAM" id="SignalP"/>
    </source>
</evidence>
<evidence type="ECO:0000256" key="1">
    <source>
        <dbReference type="SAM" id="MobiDB-lite"/>
    </source>
</evidence>
<accession>A0A058ZE90</accession>
<dbReference type="GeneID" id="20525023"/>
<feature type="compositionally biased region" description="Low complexity" evidence="1">
    <location>
        <begin position="208"/>
        <end position="224"/>
    </location>
</feature>
<dbReference type="AlphaFoldDB" id="A0A058ZE90"/>
<reference evidence="3" key="1">
    <citation type="submission" date="2013-04" db="EMBL/GenBank/DDBJ databases">
        <title>The Genome Sequence of Fonticula alba ATCC 38817.</title>
        <authorList>
            <consortium name="The Broad Institute Genomics Platform"/>
            <person name="Russ C."/>
            <person name="Cuomo C."/>
            <person name="Burger G."/>
            <person name="Gray M.W."/>
            <person name="Holland P.W.H."/>
            <person name="King N."/>
            <person name="Lang F.B.F."/>
            <person name="Roger A.J."/>
            <person name="Ruiz-Trillo I."/>
            <person name="Brown M."/>
            <person name="Walker B."/>
            <person name="Young S."/>
            <person name="Zeng Q."/>
            <person name="Gargeya S."/>
            <person name="Fitzgerald M."/>
            <person name="Haas B."/>
            <person name="Abouelleil A."/>
            <person name="Allen A.W."/>
            <person name="Alvarado L."/>
            <person name="Arachchi H.M."/>
            <person name="Berlin A.M."/>
            <person name="Chapman S.B."/>
            <person name="Gainer-Dewar J."/>
            <person name="Goldberg J."/>
            <person name="Griggs A."/>
            <person name="Gujja S."/>
            <person name="Hansen M."/>
            <person name="Howarth C."/>
            <person name="Imamovic A."/>
            <person name="Ireland A."/>
            <person name="Larimer J."/>
            <person name="McCowan C."/>
            <person name="Murphy C."/>
            <person name="Pearson M."/>
            <person name="Poon T.W."/>
            <person name="Priest M."/>
            <person name="Roberts A."/>
            <person name="Saif S."/>
            <person name="Shea T."/>
            <person name="Sisk P."/>
            <person name="Sykes S."/>
            <person name="Wortman J."/>
            <person name="Nusbaum C."/>
            <person name="Birren B."/>
        </authorList>
    </citation>
    <scope>NUCLEOTIDE SEQUENCE [LARGE SCALE GENOMIC DNA]</scope>
    <source>
        <strain evidence="3">ATCC 38817</strain>
    </source>
</reference>
<name>A0A058ZE90_FONAL</name>
<organism evidence="3">
    <name type="scientific">Fonticula alba</name>
    <name type="common">Slime mold</name>
    <dbReference type="NCBI Taxonomy" id="691883"/>
    <lineage>
        <taxon>Eukaryota</taxon>
        <taxon>Rotosphaerida</taxon>
        <taxon>Fonticulaceae</taxon>
        <taxon>Fonticula</taxon>
    </lineage>
</organism>
<feature type="region of interest" description="Disordered" evidence="1">
    <location>
        <begin position="201"/>
        <end position="237"/>
    </location>
</feature>
<keyword evidence="2" id="KW-0732">Signal</keyword>
<keyword evidence="4" id="KW-1185">Reference proteome</keyword>
<dbReference type="EMBL" id="KB932201">
    <property type="protein sequence ID" value="KCV72720.1"/>
    <property type="molecule type" value="Genomic_DNA"/>
</dbReference>
<feature type="chain" id="PRO_5001572013" description="Folate receptor-like domain-containing protein" evidence="2">
    <location>
        <begin position="26"/>
        <end position="411"/>
    </location>
</feature>
<gene>
    <name evidence="3" type="ORF">H696_00298</name>
</gene>
<dbReference type="Proteomes" id="UP000030693">
    <property type="component" value="Unassembled WGS sequence"/>
</dbReference>
<sequence length="411" mass="42274">MRGSLNVIAAATLVAALLPGLLVSALPLGASSSKASSSSGSESSSITPLTLNTGNDCHATRYAWLQGELARLDCERDDDSKTLCNHPECFQLYFQREACRLAAYDFGQFRLDFGPGSSPDGGLGRMMHNSCVGLLADLQAICQLRYPDSFGAVTDTMCWLCPNGHADMPDEQPFGSPGATCSSVFLERVSVDCQWEIRRDASASGGDPSSLSASGPTSGSSLATMDTSSMDTSIEKPVCMGTCPDQYEMARRCERSLGRLTLADFLDQMDILDRHCNPPEPLPGQPSDSGGSSPSSSSSSSSSSAATSSSASSGSAPSESGAPVSDDSSASAMVVRCPSNEPFFLPPPVADNPAPMKPVGDCPEPPGSSAASSSSSDAASRYAASAAIPSLAIGAASTLALLGSIFDLGVL</sequence>
<proteinExistence type="predicted"/>
<dbReference type="RefSeq" id="XP_009492421.1">
    <property type="nucleotide sequence ID" value="XM_009494146.1"/>
</dbReference>
<evidence type="ECO:0000313" key="4">
    <source>
        <dbReference type="Proteomes" id="UP000030693"/>
    </source>
</evidence>
<feature type="region of interest" description="Disordered" evidence="1">
    <location>
        <begin position="273"/>
        <end position="376"/>
    </location>
</feature>
<protein>
    <recommendedName>
        <fullName evidence="5">Folate receptor-like domain-containing protein</fullName>
    </recommendedName>
</protein>
<feature type="compositionally biased region" description="Low complexity" evidence="1">
    <location>
        <begin position="285"/>
        <end position="332"/>
    </location>
</feature>
<feature type="signal peptide" evidence="2">
    <location>
        <begin position="1"/>
        <end position="25"/>
    </location>
</feature>
<evidence type="ECO:0008006" key="5">
    <source>
        <dbReference type="Google" id="ProtNLM"/>
    </source>
</evidence>